<dbReference type="InterPro" id="IPR012340">
    <property type="entry name" value="NA-bd_OB-fold"/>
</dbReference>
<feature type="transmembrane region" description="Helical" evidence="1">
    <location>
        <begin position="12"/>
        <end position="30"/>
    </location>
</feature>
<evidence type="ECO:0000259" key="2">
    <source>
        <dbReference type="Pfam" id="PF25842"/>
    </source>
</evidence>
<dbReference type="Gene3D" id="2.40.50.140">
    <property type="entry name" value="Nucleic acid-binding proteins"/>
    <property type="match status" value="1"/>
</dbReference>
<dbReference type="GO" id="GO:0008233">
    <property type="term" value="F:peptidase activity"/>
    <property type="evidence" value="ECO:0007669"/>
    <property type="project" value="UniProtKB-KW"/>
</dbReference>
<evidence type="ECO:0000313" key="4">
    <source>
        <dbReference type="Proteomes" id="UP000823485"/>
    </source>
</evidence>
<dbReference type="EMBL" id="JAFBFH010000038">
    <property type="protein sequence ID" value="MBM7717083.1"/>
    <property type="molecule type" value="Genomic_DNA"/>
</dbReference>
<proteinExistence type="predicted"/>
<keyword evidence="3" id="KW-0645">Protease</keyword>
<keyword evidence="4" id="KW-1185">Reference proteome</keyword>
<dbReference type="Proteomes" id="UP000823485">
    <property type="component" value="Unassembled WGS sequence"/>
</dbReference>
<evidence type="ECO:0000313" key="3">
    <source>
        <dbReference type="EMBL" id="MBM7717083.1"/>
    </source>
</evidence>
<name>A0ABS2RBP6_9BACI</name>
<keyword evidence="1" id="KW-0812">Transmembrane</keyword>
<comment type="caution">
    <text evidence="3">The sequence shown here is derived from an EMBL/GenBank/DDBJ whole genome shotgun (WGS) entry which is preliminary data.</text>
</comment>
<keyword evidence="3" id="KW-0378">Hydrolase</keyword>
<dbReference type="Pfam" id="PF25842">
    <property type="entry name" value="NfeD_TM"/>
    <property type="match status" value="1"/>
</dbReference>
<feature type="domain" description="Membrane protein NfeD2 N-terminal transmembrane" evidence="2">
    <location>
        <begin position="3"/>
        <end position="101"/>
    </location>
</feature>
<dbReference type="GO" id="GO:0006508">
    <property type="term" value="P:proteolysis"/>
    <property type="evidence" value="ECO:0007669"/>
    <property type="project" value="UniProtKB-KW"/>
</dbReference>
<dbReference type="RefSeq" id="WP_077109517.1">
    <property type="nucleotide sequence ID" value="NZ_JAFBFH010000038.1"/>
</dbReference>
<organism evidence="3 4">
    <name type="scientific">Siminovitchia thermophila</name>
    <dbReference type="NCBI Taxonomy" id="1245522"/>
    <lineage>
        <taxon>Bacteria</taxon>
        <taxon>Bacillati</taxon>
        <taxon>Bacillota</taxon>
        <taxon>Bacilli</taxon>
        <taxon>Bacillales</taxon>
        <taxon>Bacillaceae</taxon>
        <taxon>Siminovitchia</taxon>
    </lineage>
</organism>
<accession>A0ABS2RBP6</accession>
<keyword evidence="1" id="KW-0472">Membrane</keyword>
<feature type="transmembrane region" description="Helical" evidence="1">
    <location>
        <begin position="68"/>
        <end position="94"/>
    </location>
</feature>
<keyword evidence="1" id="KW-1133">Transmembrane helix</keyword>
<feature type="transmembrane region" description="Helical" evidence="1">
    <location>
        <begin position="42"/>
        <end position="62"/>
    </location>
</feature>
<dbReference type="InterPro" id="IPR058653">
    <property type="entry name" value="NfeD2_TM"/>
</dbReference>
<sequence length="177" mass="19030">MTLFGMPIETVYLILLIVSGSLSILYLLFGDVLEGIGEVSPFLHPVLIFAFITFFSAGGYILETTTPLNSMLIVGIAAFAALLLDTLLNVFVLIPLSSAEQSLSYTEQSLEGRIGKTIIPIPKEGYGEVIIDSYSGSISKPSASFEEAAAIPEGTEVLVVEVKNGVLYVVPYKKNFT</sequence>
<evidence type="ECO:0000256" key="1">
    <source>
        <dbReference type="SAM" id="Phobius"/>
    </source>
</evidence>
<reference evidence="3 4" key="1">
    <citation type="submission" date="2021-01" db="EMBL/GenBank/DDBJ databases">
        <title>Genomic Encyclopedia of Type Strains, Phase IV (KMG-IV): sequencing the most valuable type-strain genomes for metagenomic binning, comparative biology and taxonomic classification.</title>
        <authorList>
            <person name="Goeker M."/>
        </authorList>
    </citation>
    <scope>NUCLEOTIDE SEQUENCE [LARGE SCALE GENOMIC DNA]</scope>
    <source>
        <strain evidence="3 4">DSM 105453</strain>
    </source>
</reference>
<gene>
    <name evidence="3" type="ORF">JOC94_004107</name>
</gene>
<protein>
    <submittedName>
        <fullName evidence="3">Membrane protein implicated in regulation of membrane protease activity</fullName>
    </submittedName>
</protein>